<feature type="region of interest" description="Disordered" evidence="1">
    <location>
        <begin position="664"/>
        <end position="684"/>
    </location>
</feature>
<reference evidence="3" key="1">
    <citation type="submission" date="2025-08" db="UniProtKB">
        <authorList>
            <consortium name="RefSeq"/>
        </authorList>
    </citation>
    <scope>IDENTIFICATION</scope>
    <source>
        <strain evidence="3">14028-0561.14</strain>
        <tissue evidence="3">Whole fly</tissue>
    </source>
</reference>
<accession>A0A6P4IG42</accession>
<dbReference type="RefSeq" id="XP_017022629.1">
    <property type="nucleotide sequence ID" value="XM_017167140.3"/>
</dbReference>
<feature type="compositionally biased region" description="Polar residues" evidence="1">
    <location>
        <begin position="1"/>
        <end position="17"/>
    </location>
</feature>
<evidence type="ECO:0000256" key="1">
    <source>
        <dbReference type="SAM" id="MobiDB-lite"/>
    </source>
</evidence>
<organism evidence="2 3">
    <name type="scientific">Drosophila kikkawai</name>
    <name type="common">Fruit fly</name>
    <dbReference type="NCBI Taxonomy" id="30033"/>
    <lineage>
        <taxon>Eukaryota</taxon>
        <taxon>Metazoa</taxon>
        <taxon>Ecdysozoa</taxon>
        <taxon>Arthropoda</taxon>
        <taxon>Hexapoda</taxon>
        <taxon>Insecta</taxon>
        <taxon>Pterygota</taxon>
        <taxon>Neoptera</taxon>
        <taxon>Endopterygota</taxon>
        <taxon>Diptera</taxon>
        <taxon>Brachycera</taxon>
        <taxon>Muscomorpha</taxon>
        <taxon>Ephydroidea</taxon>
        <taxon>Drosophilidae</taxon>
        <taxon>Drosophila</taxon>
        <taxon>Sophophora</taxon>
    </lineage>
</organism>
<name>A0A6P4IG42_DROKI</name>
<feature type="compositionally biased region" description="Basic residues" evidence="1">
    <location>
        <begin position="618"/>
        <end position="629"/>
    </location>
</feature>
<feature type="compositionally biased region" description="Low complexity" evidence="1">
    <location>
        <begin position="338"/>
        <end position="353"/>
    </location>
</feature>
<feature type="compositionally biased region" description="Low complexity" evidence="1">
    <location>
        <begin position="630"/>
        <end position="639"/>
    </location>
</feature>
<gene>
    <name evidence="3" type="primary">LOC108074912</name>
</gene>
<feature type="compositionally biased region" description="Basic residues" evidence="1">
    <location>
        <begin position="318"/>
        <end position="337"/>
    </location>
</feature>
<feature type="region of interest" description="Disordered" evidence="1">
    <location>
        <begin position="217"/>
        <end position="413"/>
    </location>
</feature>
<feature type="compositionally biased region" description="Polar residues" evidence="1">
    <location>
        <begin position="554"/>
        <end position="563"/>
    </location>
</feature>
<feature type="region of interest" description="Disordered" evidence="1">
    <location>
        <begin position="538"/>
        <end position="644"/>
    </location>
</feature>
<keyword evidence="2" id="KW-1185">Reference proteome</keyword>
<dbReference type="GeneID" id="108074912"/>
<feature type="compositionally biased region" description="Basic and acidic residues" evidence="1">
    <location>
        <begin position="564"/>
        <end position="581"/>
    </location>
</feature>
<protein>
    <submittedName>
        <fullName evidence="3">Serine/arginine repetitive matrix protein 1</fullName>
    </submittedName>
</protein>
<dbReference type="Proteomes" id="UP001652661">
    <property type="component" value="Chromosome X"/>
</dbReference>
<dbReference type="AlphaFoldDB" id="A0A6P4IG42"/>
<dbReference type="OrthoDB" id="7864662at2759"/>
<feature type="compositionally biased region" description="Polar residues" evidence="1">
    <location>
        <begin position="234"/>
        <end position="243"/>
    </location>
</feature>
<proteinExistence type="predicted"/>
<feature type="compositionally biased region" description="Low complexity" evidence="1">
    <location>
        <begin position="218"/>
        <end position="233"/>
    </location>
</feature>
<evidence type="ECO:0000313" key="2">
    <source>
        <dbReference type="Proteomes" id="UP001652661"/>
    </source>
</evidence>
<sequence length="684" mass="76957">MPPSRSSVPIQGHTHFQSPPRPVMDGRKLQNIWTMRPLEGTGGALKALAKNVAQHMNLNRSTLKRVVAQVVAEHHNLGQVDDYKGHMYFAKPERLNFLNLLAQSKEALDDLLLLDPRLAKKFQRRDHLKKLLKPPRVSSLFKIKDRSRSGSLSKSKSRLVVSAKLPAPAIAHQPGKGSSSLKLVKKSACKPVQALKKASPKSQQQVGKEAILEQRTVSGSLFRSRSGSPRRSPQTQLTSTNHQRLPAGSTRRTAGSSKKPKAAAILPQIKSKSKVKTVGKDKMPAKTKTNKTKTKSSNQAERDAVSVTEPEPPESHLRTKSKSHSRSRSRSRSRSHCRLPSASPSPSSVTATTGKSRRSPRRQQDKGVTAKALTKALTKALVKPCPQNKIRTKAKPREKTRQPPPALPPYRNYDKPWLVSRAKRRRLVAGSLEQQQQINKSESVVMRKPRSHVGRQMRNVNFPWYTPYQFQGGAGATQQPSPRSSSVPLMARLGPNLTCRQRHHRMLAERKKRDIKREEPIDNMLSYGSGLFRRHRGEWMPARKSSSREMQKATRITRSSSLQRPREVRRERSSTKVEKPQKPQKPQKPVKPVKPSPEVADQLPPPPPSAVSSDDRVRPHRKARDHKQKQQQQHLDSSLGSYADLFQPSDSKEALKRAKRRLSIAFKQTKGSARRHRPVNPVWK</sequence>
<feature type="compositionally biased region" description="Low complexity" evidence="1">
    <location>
        <begin position="369"/>
        <end position="381"/>
    </location>
</feature>
<evidence type="ECO:0000313" key="3">
    <source>
        <dbReference type="RefSeq" id="XP_017022629.1"/>
    </source>
</evidence>
<feature type="region of interest" description="Disordered" evidence="1">
    <location>
        <begin position="1"/>
        <end position="23"/>
    </location>
</feature>